<feature type="compositionally biased region" description="Low complexity" evidence="5">
    <location>
        <begin position="1"/>
        <end position="14"/>
    </location>
</feature>
<dbReference type="GO" id="GO:0003676">
    <property type="term" value="F:nucleic acid binding"/>
    <property type="evidence" value="ECO:0007669"/>
    <property type="project" value="InterPro"/>
</dbReference>
<evidence type="ECO:0000259" key="7">
    <source>
        <dbReference type="PROSITE" id="PS51194"/>
    </source>
</evidence>
<evidence type="ECO:0000313" key="8">
    <source>
        <dbReference type="EMBL" id="CAB4730468.1"/>
    </source>
</evidence>
<feature type="domain" description="Helicase ATP-binding" evidence="6">
    <location>
        <begin position="124"/>
        <end position="299"/>
    </location>
</feature>
<organism evidence="9">
    <name type="scientific">freshwater metagenome</name>
    <dbReference type="NCBI Taxonomy" id="449393"/>
    <lineage>
        <taxon>unclassified sequences</taxon>
        <taxon>metagenomes</taxon>
        <taxon>ecological metagenomes</taxon>
    </lineage>
</organism>
<dbReference type="SMART" id="SM00487">
    <property type="entry name" value="DEXDc"/>
    <property type="match status" value="1"/>
</dbReference>
<dbReference type="PROSITE" id="PS51192">
    <property type="entry name" value="HELICASE_ATP_BIND_1"/>
    <property type="match status" value="1"/>
</dbReference>
<evidence type="ECO:0000259" key="6">
    <source>
        <dbReference type="PROSITE" id="PS51192"/>
    </source>
</evidence>
<keyword evidence="3" id="KW-0347">Helicase</keyword>
<dbReference type="PROSITE" id="PS51194">
    <property type="entry name" value="HELICASE_CTER"/>
    <property type="match status" value="1"/>
</dbReference>
<dbReference type="EMBL" id="CAEZYH010000103">
    <property type="protein sequence ID" value="CAB4730468.1"/>
    <property type="molecule type" value="Genomic_DNA"/>
</dbReference>
<evidence type="ECO:0000313" key="11">
    <source>
        <dbReference type="EMBL" id="CAB4884488.1"/>
    </source>
</evidence>
<evidence type="ECO:0000313" key="9">
    <source>
        <dbReference type="EMBL" id="CAB4769173.1"/>
    </source>
</evidence>
<evidence type="ECO:0000256" key="3">
    <source>
        <dbReference type="ARBA" id="ARBA00022806"/>
    </source>
</evidence>
<dbReference type="GO" id="GO:0005829">
    <property type="term" value="C:cytosol"/>
    <property type="evidence" value="ECO:0007669"/>
    <property type="project" value="TreeGrafter"/>
</dbReference>
<evidence type="ECO:0000313" key="10">
    <source>
        <dbReference type="EMBL" id="CAB4806975.1"/>
    </source>
</evidence>
<dbReference type="CDD" id="cd00268">
    <property type="entry name" value="DEADc"/>
    <property type="match status" value="1"/>
</dbReference>
<keyword evidence="4" id="KW-0067">ATP-binding</keyword>
<dbReference type="InterPro" id="IPR050079">
    <property type="entry name" value="DEAD_box_RNA_helicase"/>
</dbReference>
<dbReference type="EMBL" id="CAEZZP010000033">
    <property type="protein sequence ID" value="CAB4769173.1"/>
    <property type="molecule type" value="Genomic_DNA"/>
</dbReference>
<accession>A0A6J6VDU7</accession>
<proteinExistence type="predicted"/>
<dbReference type="InterPro" id="IPR044742">
    <property type="entry name" value="DEAD/DEAH_RhlB"/>
</dbReference>
<feature type="domain" description="Helicase C-terminal" evidence="7">
    <location>
        <begin position="321"/>
        <end position="470"/>
    </location>
</feature>
<dbReference type="AlphaFoldDB" id="A0A6J6VDU7"/>
<gene>
    <name evidence="8" type="ORF">UFOPK2658_01655</name>
    <name evidence="9" type="ORF">UFOPK2880_00712</name>
    <name evidence="10" type="ORF">UFOPK3004_00993</name>
    <name evidence="11" type="ORF">UFOPK3304_01994</name>
    <name evidence="12" type="ORF">UFOPK3494_01278</name>
    <name evidence="13" type="ORF">UFOPK4134_01367</name>
</gene>
<keyword evidence="1" id="KW-0547">Nucleotide-binding</keyword>
<dbReference type="InterPro" id="IPR027417">
    <property type="entry name" value="P-loop_NTPase"/>
</dbReference>
<dbReference type="PANTHER" id="PTHR47959">
    <property type="entry name" value="ATP-DEPENDENT RNA HELICASE RHLE-RELATED"/>
    <property type="match status" value="1"/>
</dbReference>
<feature type="compositionally biased region" description="Low complexity" evidence="5">
    <location>
        <begin position="28"/>
        <end position="42"/>
    </location>
</feature>
<dbReference type="EMBL" id="CAFBPS010000121">
    <property type="protein sequence ID" value="CAB5034658.1"/>
    <property type="molecule type" value="Genomic_DNA"/>
</dbReference>
<keyword evidence="2" id="KW-0378">Hydrolase</keyword>
<feature type="region of interest" description="Disordered" evidence="5">
    <location>
        <begin position="460"/>
        <end position="504"/>
    </location>
</feature>
<dbReference type="GO" id="GO:0003724">
    <property type="term" value="F:RNA helicase activity"/>
    <property type="evidence" value="ECO:0007669"/>
    <property type="project" value="TreeGrafter"/>
</dbReference>
<name>A0A6J6VDU7_9ZZZZ</name>
<dbReference type="GO" id="GO:0016787">
    <property type="term" value="F:hydrolase activity"/>
    <property type="evidence" value="ECO:0007669"/>
    <property type="project" value="UniProtKB-KW"/>
</dbReference>
<dbReference type="SMART" id="SM00490">
    <property type="entry name" value="HELICc"/>
    <property type="match status" value="1"/>
</dbReference>
<dbReference type="InterPro" id="IPR014001">
    <property type="entry name" value="Helicase_ATP-bd"/>
</dbReference>
<dbReference type="EMBL" id="CAFAAL010000082">
    <property type="protein sequence ID" value="CAB4806975.1"/>
    <property type="molecule type" value="Genomic_DNA"/>
</dbReference>
<evidence type="ECO:0000256" key="5">
    <source>
        <dbReference type="SAM" id="MobiDB-lite"/>
    </source>
</evidence>
<evidence type="ECO:0000313" key="12">
    <source>
        <dbReference type="EMBL" id="CAB4907020.1"/>
    </source>
</evidence>
<feature type="region of interest" description="Disordered" evidence="5">
    <location>
        <begin position="1"/>
        <end position="77"/>
    </location>
</feature>
<protein>
    <submittedName>
        <fullName evidence="9">Unannotated protein</fullName>
    </submittedName>
</protein>
<evidence type="ECO:0000256" key="1">
    <source>
        <dbReference type="ARBA" id="ARBA00022741"/>
    </source>
</evidence>
<dbReference type="EMBL" id="CAFBMF010000094">
    <property type="protein sequence ID" value="CAB4907020.1"/>
    <property type="molecule type" value="Genomic_DNA"/>
</dbReference>
<dbReference type="CDD" id="cd18787">
    <property type="entry name" value="SF2_C_DEAD"/>
    <property type="match status" value="1"/>
</dbReference>
<dbReference type="Pfam" id="PF00271">
    <property type="entry name" value="Helicase_C"/>
    <property type="match status" value="1"/>
</dbReference>
<sequence length="504" mass="52304">MSPSTSTGRSTTPQRRSEGGSPAGGASSGARPSSGGRPSAGKARSKSTNQSRAKSASRRDDRRGFRSENGSATASNFAPKKPSIIAIEVGPDNGFVKIGVPANLAGILAATGVTEPFSIQSVTLPDSLAGRDVLGQGRTGSGKTLAFALPLIARLAATKVGRQANRPRALILVPTRELATQVAAVIDPLATACGLRVITVFGGVGHGPQRDGLRAGAEIVVACPGRLVDHMGEGDAKLDRIEITIIDEADHMADQGFLPMVKRILDATPKVGQRMLFSATLAGGVDAIVSRYLDNPVSHAAEIEAPVLLDHSVLVIDDADRLEAVAELARKERVVIFTRTKHRAKQMAAKLQTFGINAVDMHGNLSQTARERNLAAFASGSASALVATDIAARGIHVDDVPLVVHADPPIEHKAYTHRSGRTARAGAAGRVITVASTSQVSEVKQLLQKAGVTATWTGIDVSNMTGRPSGRSAGRGGVRADGRQGGRPGARSGTARGNGGRPRR</sequence>
<evidence type="ECO:0000256" key="2">
    <source>
        <dbReference type="ARBA" id="ARBA00022801"/>
    </source>
</evidence>
<dbReference type="GO" id="GO:0005524">
    <property type="term" value="F:ATP binding"/>
    <property type="evidence" value="ECO:0007669"/>
    <property type="project" value="UniProtKB-KW"/>
</dbReference>
<dbReference type="InterPro" id="IPR001650">
    <property type="entry name" value="Helicase_C-like"/>
</dbReference>
<reference evidence="9" key="1">
    <citation type="submission" date="2020-05" db="EMBL/GenBank/DDBJ databases">
        <authorList>
            <person name="Chiriac C."/>
            <person name="Salcher M."/>
            <person name="Ghai R."/>
            <person name="Kavagutti S V."/>
        </authorList>
    </citation>
    <scope>NUCLEOTIDE SEQUENCE</scope>
</reference>
<dbReference type="InterPro" id="IPR011545">
    <property type="entry name" value="DEAD/DEAH_box_helicase_dom"/>
</dbReference>
<dbReference type="EMBL" id="CAFBLJ010000203">
    <property type="protein sequence ID" value="CAB4884488.1"/>
    <property type="molecule type" value="Genomic_DNA"/>
</dbReference>
<evidence type="ECO:0000313" key="13">
    <source>
        <dbReference type="EMBL" id="CAB5034658.1"/>
    </source>
</evidence>
<dbReference type="Gene3D" id="3.40.50.300">
    <property type="entry name" value="P-loop containing nucleotide triphosphate hydrolases"/>
    <property type="match status" value="2"/>
</dbReference>
<dbReference type="Pfam" id="PF00270">
    <property type="entry name" value="DEAD"/>
    <property type="match status" value="1"/>
</dbReference>
<dbReference type="PANTHER" id="PTHR47959:SF13">
    <property type="entry name" value="ATP-DEPENDENT RNA HELICASE RHLE"/>
    <property type="match status" value="1"/>
</dbReference>
<evidence type="ECO:0000256" key="4">
    <source>
        <dbReference type="ARBA" id="ARBA00022840"/>
    </source>
</evidence>
<dbReference type="SUPFAM" id="SSF52540">
    <property type="entry name" value="P-loop containing nucleoside triphosphate hydrolases"/>
    <property type="match status" value="1"/>
</dbReference>
<feature type="compositionally biased region" description="Basic and acidic residues" evidence="5">
    <location>
        <begin position="57"/>
        <end position="66"/>
    </location>
</feature>